<dbReference type="Pfam" id="PF13091">
    <property type="entry name" value="PLDc_2"/>
    <property type="match status" value="1"/>
</dbReference>
<dbReference type="PANTHER" id="PTHR21248">
    <property type="entry name" value="CARDIOLIPIN SYNTHASE"/>
    <property type="match status" value="1"/>
</dbReference>
<gene>
    <name evidence="3" type="ORF">B0T24DRAFT_252591</name>
</gene>
<dbReference type="Proteomes" id="UP001287356">
    <property type="component" value="Unassembled WGS sequence"/>
</dbReference>
<name>A0AAE0KBQ8_9PEZI</name>
<feature type="region of interest" description="Disordered" evidence="1">
    <location>
        <begin position="432"/>
        <end position="459"/>
    </location>
</feature>
<feature type="domain" description="PLD phosphodiesterase" evidence="2">
    <location>
        <begin position="460"/>
        <end position="482"/>
    </location>
</feature>
<comment type="caution">
    <text evidence="3">The sequence shown here is derived from an EMBL/GenBank/DDBJ whole genome shotgun (WGS) entry which is preliminary data.</text>
</comment>
<dbReference type="GO" id="GO:0030572">
    <property type="term" value="F:phosphatidyltransferase activity"/>
    <property type="evidence" value="ECO:0007669"/>
    <property type="project" value="UniProtKB-ARBA"/>
</dbReference>
<dbReference type="InterPro" id="IPR025202">
    <property type="entry name" value="PLD-like_dom"/>
</dbReference>
<dbReference type="GO" id="GO:0032049">
    <property type="term" value="P:cardiolipin biosynthetic process"/>
    <property type="evidence" value="ECO:0007669"/>
    <property type="project" value="UniProtKB-ARBA"/>
</dbReference>
<evidence type="ECO:0000256" key="1">
    <source>
        <dbReference type="SAM" id="MobiDB-lite"/>
    </source>
</evidence>
<evidence type="ECO:0000259" key="2">
    <source>
        <dbReference type="PROSITE" id="PS50035"/>
    </source>
</evidence>
<keyword evidence="4" id="KW-1185">Reference proteome</keyword>
<reference evidence="3" key="1">
    <citation type="journal article" date="2023" name="Mol. Phylogenet. Evol.">
        <title>Genome-scale phylogeny and comparative genomics of the fungal order Sordariales.</title>
        <authorList>
            <person name="Hensen N."/>
            <person name="Bonometti L."/>
            <person name="Westerberg I."/>
            <person name="Brannstrom I.O."/>
            <person name="Guillou S."/>
            <person name="Cros-Aarteil S."/>
            <person name="Calhoun S."/>
            <person name="Haridas S."/>
            <person name="Kuo A."/>
            <person name="Mondo S."/>
            <person name="Pangilinan J."/>
            <person name="Riley R."/>
            <person name="LaButti K."/>
            <person name="Andreopoulos B."/>
            <person name="Lipzen A."/>
            <person name="Chen C."/>
            <person name="Yan M."/>
            <person name="Daum C."/>
            <person name="Ng V."/>
            <person name="Clum A."/>
            <person name="Steindorff A."/>
            <person name="Ohm R.A."/>
            <person name="Martin F."/>
            <person name="Silar P."/>
            <person name="Natvig D.O."/>
            <person name="Lalanne C."/>
            <person name="Gautier V."/>
            <person name="Ament-Velasquez S.L."/>
            <person name="Kruys A."/>
            <person name="Hutchinson M.I."/>
            <person name="Powell A.J."/>
            <person name="Barry K."/>
            <person name="Miller A.N."/>
            <person name="Grigoriev I.V."/>
            <person name="Debuchy R."/>
            <person name="Gladieux P."/>
            <person name="Hiltunen Thoren M."/>
            <person name="Johannesson H."/>
        </authorList>
    </citation>
    <scope>NUCLEOTIDE SEQUENCE</scope>
    <source>
        <strain evidence="3">CBS 958.72</strain>
    </source>
</reference>
<accession>A0AAE0KBQ8</accession>
<reference evidence="3" key="2">
    <citation type="submission" date="2023-06" db="EMBL/GenBank/DDBJ databases">
        <authorList>
            <consortium name="Lawrence Berkeley National Laboratory"/>
            <person name="Haridas S."/>
            <person name="Hensen N."/>
            <person name="Bonometti L."/>
            <person name="Westerberg I."/>
            <person name="Brannstrom I.O."/>
            <person name="Guillou S."/>
            <person name="Cros-Aarteil S."/>
            <person name="Calhoun S."/>
            <person name="Kuo A."/>
            <person name="Mondo S."/>
            <person name="Pangilinan J."/>
            <person name="Riley R."/>
            <person name="Labutti K."/>
            <person name="Andreopoulos B."/>
            <person name="Lipzen A."/>
            <person name="Chen C."/>
            <person name="Yanf M."/>
            <person name="Daum C."/>
            <person name="Ng V."/>
            <person name="Clum A."/>
            <person name="Steindorff A."/>
            <person name="Ohm R."/>
            <person name="Martin F."/>
            <person name="Silar P."/>
            <person name="Natvig D."/>
            <person name="Lalanne C."/>
            <person name="Gautier V."/>
            <person name="Ament-Velasquez S.L."/>
            <person name="Kruys A."/>
            <person name="Hutchinson M.I."/>
            <person name="Powell A.J."/>
            <person name="Barry K."/>
            <person name="Miller A.N."/>
            <person name="Grigoriev I.V."/>
            <person name="Debuchy R."/>
            <person name="Gladieux P."/>
            <person name="Thoren M.H."/>
            <person name="Johannesson H."/>
        </authorList>
    </citation>
    <scope>NUCLEOTIDE SEQUENCE</scope>
    <source>
        <strain evidence="3">CBS 958.72</strain>
    </source>
</reference>
<dbReference type="SUPFAM" id="SSF56024">
    <property type="entry name" value="Phospholipase D/nuclease"/>
    <property type="match status" value="2"/>
</dbReference>
<dbReference type="PROSITE" id="PS50035">
    <property type="entry name" value="PLD"/>
    <property type="match status" value="2"/>
</dbReference>
<evidence type="ECO:0000313" key="3">
    <source>
        <dbReference type="EMBL" id="KAK3373207.1"/>
    </source>
</evidence>
<dbReference type="CDD" id="cd00138">
    <property type="entry name" value="PLDc_SF"/>
    <property type="match status" value="1"/>
</dbReference>
<dbReference type="PANTHER" id="PTHR21248:SF11">
    <property type="entry name" value="PLD PHOSPHODIESTERASE DOMAIN-CONTAINING PROTEIN"/>
    <property type="match status" value="1"/>
</dbReference>
<dbReference type="EMBL" id="JAULSN010000004">
    <property type="protein sequence ID" value="KAK3373207.1"/>
    <property type="molecule type" value="Genomic_DNA"/>
</dbReference>
<protein>
    <recommendedName>
        <fullName evidence="2">PLD phosphodiesterase domain-containing protein</fullName>
    </recommendedName>
</protein>
<sequence>MSYSSSFVHDYVRRLEQASYAGGRLYSGEIPCYDVRDAADRDLLVSTSTPESFVLGTGASIFTDAILPAIASAASEVIFVTCFWAPSKTLSAFHDVLAKLAAHRSALIRDAAARGAPPIAPLRVRICLSSRSVLQKLLHPQSRNGYIYPPSAWQKQLGLPDPALLSAAGIVLSVKSLFFLPFSVMHPKFVIIDRERAFITSCNVSWESWLEGCVQVTGGAVLGLLSFYARTWEIDLDFRTPLERQLSSSQRLDALETGLLAISSAAHYRVAIPPKAAALPTLVLPSTHHRNPRFRPLPWQASPEVPATPLNVAILELFDRAERSIYVQTPNLTCEPAVAALLEALKRGVDVTIITSCNMMLLEQLLTAGTTTSRCIRLFVSRFRQLKGESGGHQLGRSVRRGHLRDASANSLQDLEAGRPRTGRLRISYFQTRPTSKSSDHEGRPLMASQSEEEEPVHSHLKLTIVDDEYTVLGSGNMDRASWYTSQELGVLFHDGEFAAAVKAGVDTVLDGRLKSIIDSTRDRG</sequence>
<proteinExistence type="predicted"/>
<organism evidence="3 4">
    <name type="scientific">Lasiosphaeria ovina</name>
    <dbReference type="NCBI Taxonomy" id="92902"/>
    <lineage>
        <taxon>Eukaryota</taxon>
        <taxon>Fungi</taxon>
        <taxon>Dikarya</taxon>
        <taxon>Ascomycota</taxon>
        <taxon>Pezizomycotina</taxon>
        <taxon>Sordariomycetes</taxon>
        <taxon>Sordariomycetidae</taxon>
        <taxon>Sordariales</taxon>
        <taxon>Lasiosphaeriaceae</taxon>
        <taxon>Lasiosphaeria</taxon>
    </lineage>
</organism>
<feature type="domain" description="PLD phosphodiesterase" evidence="2">
    <location>
        <begin position="181"/>
        <end position="208"/>
    </location>
</feature>
<dbReference type="InterPro" id="IPR001736">
    <property type="entry name" value="PLipase_D/transphosphatidylase"/>
</dbReference>
<dbReference type="AlphaFoldDB" id="A0AAE0KBQ8"/>
<dbReference type="SMART" id="SM00155">
    <property type="entry name" value="PLDc"/>
    <property type="match status" value="2"/>
</dbReference>
<dbReference type="Gene3D" id="3.30.870.10">
    <property type="entry name" value="Endonuclease Chain A"/>
    <property type="match status" value="2"/>
</dbReference>
<evidence type="ECO:0000313" key="4">
    <source>
        <dbReference type="Proteomes" id="UP001287356"/>
    </source>
</evidence>